<comment type="caution">
    <text evidence="1">The sequence shown here is derived from an EMBL/GenBank/DDBJ whole genome shotgun (WGS) entry which is preliminary data.</text>
</comment>
<gene>
    <name evidence="1" type="ORF">V6N11_012107</name>
</gene>
<dbReference type="EMBL" id="JBBPBN010000042">
    <property type="protein sequence ID" value="KAK8997551.1"/>
    <property type="molecule type" value="Genomic_DNA"/>
</dbReference>
<name>A0ABR2QA37_9ROSI</name>
<accession>A0ABR2QA37</accession>
<keyword evidence="2" id="KW-1185">Reference proteome</keyword>
<proteinExistence type="predicted"/>
<dbReference type="Proteomes" id="UP001396334">
    <property type="component" value="Unassembled WGS sequence"/>
</dbReference>
<organism evidence="1 2">
    <name type="scientific">Hibiscus sabdariffa</name>
    <name type="common">roselle</name>
    <dbReference type="NCBI Taxonomy" id="183260"/>
    <lineage>
        <taxon>Eukaryota</taxon>
        <taxon>Viridiplantae</taxon>
        <taxon>Streptophyta</taxon>
        <taxon>Embryophyta</taxon>
        <taxon>Tracheophyta</taxon>
        <taxon>Spermatophyta</taxon>
        <taxon>Magnoliopsida</taxon>
        <taxon>eudicotyledons</taxon>
        <taxon>Gunneridae</taxon>
        <taxon>Pentapetalae</taxon>
        <taxon>rosids</taxon>
        <taxon>malvids</taxon>
        <taxon>Malvales</taxon>
        <taxon>Malvaceae</taxon>
        <taxon>Malvoideae</taxon>
        <taxon>Hibiscus</taxon>
    </lineage>
</organism>
<sequence length="72" mass="7406">MGVLSLSKNKALTLTVGSYFTLPGTHFGAYTTFPASPGNFLSSPTTHGGYTNVVGSPVVHFAGCSSSREAHS</sequence>
<reference evidence="1 2" key="1">
    <citation type="journal article" date="2024" name="G3 (Bethesda)">
        <title>Genome assembly of Hibiscus sabdariffa L. provides insights into metabolisms of medicinal natural products.</title>
        <authorList>
            <person name="Kim T."/>
        </authorList>
    </citation>
    <scope>NUCLEOTIDE SEQUENCE [LARGE SCALE GENOMIC DNA]</scope>
    <source>
        <strain evidence="1">TK-2024</strain>
        <tissue evidence="1">Old leaves</tissue>
    </source>
</reference>
<evidence type="ECO:0000313" key="1">
    <source>
        <dbReference type="EMBL" id="KAK8997551.1"/>
    </source>
</evidence>
<protein>
    <submittedName>
        <fullName evidence="1">Uncharacterized protein</fullName>
    </submittedName>
</protein>
<evidence type="ECO:0000313" key="2">
    <source>
        <dbReference type="Proteomes" id="UP001396334"/>
    </source>
</evidence>